<evidence type="ECO:0000313" key="2">
    <source>
        <dbReference type="Proteomes" id="UP000092714"/>
    </source>
</evidence>
<proteinExistence type="predicted"/>
<gene>
    <name evidence="1" type="ORF">CP373A1_09160</name>
</gene>
<dbReference type="Proteomes" id="UP000092714">
    <property type="component" value="Unassembled WGS sequence"/>
</dbReference>
<organism evidence="1 2">
    <name type="scientific">Clostridium paraputrificum</name>
    <dbReference type="NCBI Taxonomy" id="29363"/>
    <lineage>
        <taxon>Bacteria</taxon>
        <taxon>Bacillati</taxon>
        <taxon>Bacillota</taxon>
        <taxon>Clostridia</taxon>
        <taxon>Eubacteriales</taxon>
        <taxon>Clostridiaceae</taxon>
        <taxon>Clostridium</taxon>
    </lineage>
</organism>
<reference evidence="1 2" key="1">
    <citation type="submission" date="2016-06" db="EMBL/GenBank/DDBJ databases">
        <authorList>
            <person name="Kjaerup R.B."/>
            <person name="Dalgaard T.S."/>
            <person name="Juul-Madsen H.R."/>
        </authorList>
    </citation>
    <scope>NUCLEOTIDE SEQUENCE [LARGE SCALE GENOMIC DNA]</scope>
    <source>
        <strain evidence="1 2">373-A1</strain>
    </source>
</reference>
<dbReference type="EMBL" id="MAPZ01000019">
    <property type="protein sequence ID" value="OBY10667.1"/>
    <property type="molecule type" value="Genomic_DNA"/>
</dbReference>
<name>A0A1B8RPB0_9CLOT</name>
<comment type="caution">
    <text evidence="1">The sequence shown here is derived from an EMBL/GenBank/DDBJ whole genome shotgun (WGS) entry which is preliminary data.</text>
</comment>
<evidence type="ECO:0000313" key="1">
    <source>
        <dbReference type="EMBL" id="OBY10667.1"/>
    </source>
</evidence>
<accession>A0A1B8RPB0</accession>
<dbReference type="eggNOG" id="ENOG50335XR">
    <property type="taxonomic scope" value="Bacteria"/>
</dbReference>
<protein>
    <submittedName>
        <fullName evidence="1">Uncharacterized protein</fullName>
    </submittedName>
</protein>
<sequence>MKVHIYSIFIFEKKRMYLSMRNQNNNNSEIYGAMFLDPITINFYTGIANNILEKSYPTLSLIDITDMIDICIKNMYLNNYTEYPEVIKKNNTCYFFSPYPIINFMSDDLYYEILKNSLESNEVIEKYMNIFKEFKNNIPFELTHVDKINFYSIDYLVKLSKQDEVIYSYNQTKLTPTLKLTKNLFKKHMSELADYLIKTKNFNICLSTDLITSPNLNASYWCKKNEFLFLFDNDLSNVRMCNDVHFINSISYLLNQKYLQTPDTLKNKKIVSEFLKSL</sequence>
<dbReference type="AlphaFoldDB" id="A0A1B8RPB0"/>
<keyword evidence="2" id="KW-1185">Reference proteome</keyword>